<reference evidence="1 2" key="1">
    <citation type="journal article" date="2018" name="New Phytol.">
        <title>Phylogenomics of Endogonaceae and evolution of mycorrhizas within Mucoromycota.</title>
        <authorList>
            <person name="Chang Y."/>
            <person name="Desiro A."/>
            <person name="Na H."/>
            <person name="Sandor L."/>
            <person name="Lipzen A."/>
            <person name="Clum A."/>
            <person name="Barry K."/>
            <person name="Grigoriev I.V."/>
            <person name="Martin F.M."/>
            <person name="Stajich J.E."/>
            <person name="Smith M.E."/>
            <person name="Bonito G."/>
            <person name="Spatafora J.W."/>
        </authorList>
    </citation>
    <scope>NUCLEOTIDE SEQUENCE [LARGE SCALE GENOMIC DNA]</scope>
    <source>
        <strain evidence="1 2">GMNB39</strain>
    </source>
</reference>
<accession>A0A433A370</accession>
<dbReference type="GO" id="GO:0008250">
    <property type="term" value="C:oligosaccharyltransferase complex"/>
    <property type="evidence" value="ECO:0007669"/>
    <property type="project" value="UniProtKB-UniRule"/>
</dbReference>
<protein>
    <submittedName>
        <fullName evidence="1">Ribophorin I-domain-containing protein</fullName>
    </submittedName>
</protein>
<dbReference type="PANTHER" id="PTHR21049:SF0">
    <property type="entry name" value="DOLICHYL-DIPHOSPHOOLIGOSACCHARIDE--PROTEIN GLYCOSYLTRANSFERASE SUBUNIT 1"/>
    <property type="match status" value="1"/>
</dbReference>
<organism evidence="1 2">
    <name type="scientific">Jimgerdemannia flammicorona</name>
    <dbReference type="NCBI Taxonomy" id="994334"/>
    <lineage>
        <taxon>Eukaryota</taxon>
        <taxon>Fungi</taxon>
        <taxon>Fungi incertae sedis</taxon>
        <taxon>Mucoromycota</taxon>
        <taxon>Mucoromycotina</taxon>
        <taxon>Endogonomycetes</taxon>
        <taxon>Endogonales</taxon>
        <taxon>Endogonaceae</taxon>
        <taxon>Jimgerdemannia</taxon>
    </lineage>
</organism>
<dbReference type="Proteomes" id="UP000268093">
    <property type="component" value="Unassembled WGS sequence"/>
</dbReference>
<dbReference type="UniPathway" id="UPA00378"/>
<feature type="non-terminal residue" evidence="1">
    <location>
        <position position="1"/>
    </location>
</feature>
<evidence type="ECO:0000313" key="1">
    <source>
        <dbReference type="EMBL" id="RUO97119.1"/>
    </source>
</evidence>
<gene>
    <name evidence="1" type="ORF">BC936DRAFT_140943</name>
</gene>
<keyword evidence="2" id="KW-1185">Reference proteome</keyword>
<name>A0A433A370_9FUNG</name>
<dbReference type="EMBL" id="RBNI01018344">
    <property type="protein sequence ID" value="RUO97119.1"/>
    <property type="molecule type" value="Genomic_DNA"/>
</dbReference>
<evidence type="ECO:0000313" key="2">
    <source>
        <dbReference type="Proteomes" id="UP000268093"/>
    </source>
</evidence>
<dbReference type="PANTHER" id="PTHR21049">
    <property type="entry name" value="RIBOPHORIN I"/>
    <property type="match status" value="1"/>
</dbReference>
<sequence>FTVVDPSAGPRLRRTHLYSLPKIYFTTPYSNVKVTLPFAVDSETHGKHLTYLDTTGRYAVVLEKHNVVDEHAQNFQITYEYQPLALLQKPLAASAAFFALFIVSAILSRVELRIAGKVR</sequence>
<dbReference type="Pfam" id="PF04597">
    <property type="entry name" value="Ribophorin_I"/>
    <property type="match status" value="1"/>
</dbReference>
<dbReference type="InterPro" id="IPR007676">
    <property type="entry name" value="Ribophorin_I"/>
</dbReference>
<proteinExistence type="predicted"/>
<comment type="caution">
    <text evidence="1">The sequence shown here is derived from an EMBL/GenBank/DDBJ whole genome shotgun (WGS) entry which is preliminary data.</text>
</comment>
<dbReference type="GO" id="GO:0018279">
    <property type="term" value="P:protein N-linked glycosylation via asparagine"/>
    <property type="evidence" value="ECO:0007669"/>
    <property type="project" value="TreeGrafter"/>
</dbReference>